<dbReference type="Proteomes" id="UP000001194">
    <property type="component" value="Unassembled WGS sequence"/>
</dbReference>
<dbReference type="OrthoDB" id="5271586at2759"/>
<dbReference type="AlphaFoldDB" id="B0E0J5"/>
<gene>
    <name evidence="1" type="ORF">LACBIDRAFT_316253</name>
</gene>
<sequence length="268" mass="29609">MVYFSFLPASSPGCVVSSGSSTWWTDHCPAALIIAIREAHSKGEVIINVSVANDGDWFLRTDEFNRKKPGNDPTESRVLRFCHVATVQTGRETELGNVQWITFTPDGQGFIGVVGHDGVPYCVFDKIPKTLDEHLKTRNKLSEVKMVSIGCDNSWVIVYQDGDMSADEICTSLMGKLHDVRAVGFKVESVILSPSTKSNWVITYENGASHYDVPFAWSSGINKQISLCQENFALELQRFQQLATANMAAASRFTSTAATMYSYHGGMF</sequence>
<proteinExistence type="predicted"/>
<evidence type="ECO:0000313" key="1">
    <source>
        <dbReference type="EMBL" id="EDQ99632.1"/>
    </source>
</evidence>
<organism evidence="2">
    <name type="scientific">Laccaria bicolor (strain S238N-H82 / ATCC MYA-4686)</name>
    <name type="common">Bicoloured deceiver</name>
    <name type="synonym">Laccaria laccata var. bicolor</name>
    <dbReference type="NCBI Taxonomy" id="486041"/>
    <lineage>
        <taxon>Eukaryota</taxon>
        <taxon>Fungi</taxon>
        <taxon>Dikarya</taxon>
        <taxon>Basidiomycota</taxon>
        <taxon>Agaricomycotina</taxon>
        <taxon>Agaricomycetes</taxon>
        <taxon>Agaricomycetidae</taxon>
        <taxon>Agaricales</taxon>
        <taxon>Agaricineae</taxon>
        <taxon>Hydnangiaceae</taxon>
        <taxon>Laccaria</taxon>
    </lineage>
</organism>
<reference evidence="1 2" key="1">
    <citation type="journal article" date="2008" name="Nature">
        <title>The genome of Laccaria bicolor provides insights into mycorrhizal symbiosis.</title>
        <authorList>
            <person name="Martin F."/>
            <person name="Aerts A."/>
            <person name="Ahren D."/>
            <person name="Brun A."/>
            <person name="Danchin E.G.J."/>
            <person name="Duchaussoy F."/>
            <person name="Gibon J."/>
            <person name="Kohler A."/>
            <person name="Lindquist E."/>
            <person name="Pereda V."/>
            <person name="Salamov A."/>
            <person name="Shapiro H.J."/>
            <person name="Wuyts J."/>
            <person name="Blaudez D."/>
            <person name="Buee M."/>
            <person name="Brokstein P."/>
            <person name="Canbaeck B."/>
            <person name="Cohen D."/>
            <person name="Courty P.E."/>
            <person name="Coutinho P.M."/>
            <person name="Delaruelle C."/>
            <person name="Detter J.C."/>
            <person name="Deveau A."/>
            <person name="DiFazio S."/>
            <person name="Duplessis S."/>
            <person name="Fraissinet-Tachet L."/>
            <person name="Lucic E."/>
            <person name="Frey-Klett P."/>
            <person name="Fourrey C."/>
            <person name="Feussner I."/>
            <person name="Gay G."/>
            <person name="Grimwood J."/>
            <person name="Hoegger P.J."/>
            <person name="Jain P."/>
            <person name="Kilaru S."/>
            <person name="Labbe J."/>
            <person name="Lin Y.C."/>
            <person name="Legue V."/>
            <person name="Le Tacon F."/>
            <person name="Marmeisse R."/>
            <person name="Melayah D."/>
            <person name="Montanini B."/>
            <person name="Muratet M."/>
            <person name="Nehls U."/>
            <person name="Niculita-Hirzel H."/>
            <person name="Oudot-Le Secq M.P."/>
            <person name="Peter M."/>
            <person name="Quesneville H."/>
            <person name="Rajashekar B."/>
            <person name="Reich M."/>
            <person name="Rouhier N."/>
            <person name="Schmutz J."/>
            <person name="Yin T."/>
            <person name="Chalot M."/>
            <person name="Henrissat B."/>
            <person name="Kuees U."/>
            <person name="Lucas S."/>
            <person name="Van de Peer Y."/>
            <person name="Podila G.K."/>
            <person name="Polle A."/>
            <person name="Pukkila P.J."/>
            <person name="Richardson P.M."/>
            <person name="Rouze P."/>
            <person name="Sanders I.R."/>
            <person name="Stajich J.E."/>
            <person name="Tunlid A."/>
            <person name="Tuskan G."/>
            <person name="Grigoriev I.V."/>
        </authorList>
    </citation>
    <scope>NUCLEOTIDE SEQUENCE [LARGE SCALE GENOMIC DNA]</scope>
    <source>
        <strain evidence="2">S238N-H82 / ATCC MYA-4686</strain>
    </source>
</reference>
<dbReference type="InParanoid" id="B0E0J5"/>
<dbReference type="KEGG" id="lbc:LACBIDRAFT_316253"/>
<dbReference type="RefSeq" id="XP_001889743.1">
    <property type="nucleotide sequence ID" value="XM_001889708.1"/>
</dbReference>
<accession>B0E0J5</accession>
<keyword evidence="2" id="KW-1185">Reference proteome</keyword>
<protein>
    <submittedName>
        <fullName evidence="1">Predicted protein</fullName>
    </submittedName>
</protein>
<name>B0E0J5_LACBS</name>
<dbReference type="EMBL" id="DS547161">
    <property type="protein sequence ID" value="EDQ99632.1"/>
    <property type="molecule type" value="Genomic_DNA"/>
</dbReference>
<evidence type="ECO:0000313" key="2">
    <source>
        <dbReference type="Proteomes" id="UP000001194"/>
    </source>
</evidence>
<dbReference type="HOGENOM" id="CLU_1049958_0_0_1"/>
<dbReference type="GeneID" id="6085361"/>